<evidence type="ECO:0000313" key="3">
    <source>
        <dbReference type="Proteomes" id="UP001243009"/>
    </source>
</evidence>
<evidence type="ECO:0008006" key="4">
    <source>
        <dbReference type="Google" id="ProtNLM"/>
    </source>
</evidence>
<dbReference type="EMBL" id="JAUTWS010000013">
    <property type="protein sequence ID" value="MDO9709816.1"/>
    <property type="molecule type" value="Genomic_DNA"/>
</dbReference>
<reference evidence="2 3" key="1">
    <citation type="submission" date="2023-08" db="EMBL/GenBank/DDBJ databases">
        <title>The draft genome sequence of Paracraurococcus sp. LOR1-02.</title>
        <authorList>
            <person name="Kingkaew E."/>
            <person name="Tanasupawat S."/>
        </authorList>
    </citation>
    <scope>NUCLEOTIDE SEQUENCE [LARGE SCALE GENOMIC DNA]</scope>
    <source>
        <strain evidence="2 3">LOR1-02</strain>
    </source>
</reference>
<keyword evidence="1" id="KW-0732">Signal</keyword>
<protein>
    <recommendedName>
        <fullName evidence="4">Sorbosone dehydrogenase family protein</fullName>
    </recommendedName>
</protein>
<comment type="caution">
    <text evidence="2">The sequence shown here is derived from an EMBL/GenBank/DDBJ whole genome shotgun (WGS) entry which is preliminary data.</text>
</comment>
<feature type="signal peptide" evidence="1">
    <location>
        <begin position="1"/>
        <end position="19"/>
    </location>
</feature>
<feature type="non-terminal residue" evidence="2">
    <location>
        <position position="131"/>
    </location>
</feature>
<evidence type="ECO:0000313" key="2">
    <source>
        <dbReference type="EMBL" id="MDO9709816.1"/>
    </source>
</evidence>
<proteinExistence type="predicted"/>
<feature type="chain" id="PRO_5047178351" description="Sorbosone dehydrogenase family protein" evidence="1">
    <location>
        <begin position="20"/>
        <end position="131"/>
    </location>
</feature>
<dbReference type="Proteomes" id="UP001243009">
    <property type="component" value="Unassembled WGS sequence"/>
</dbReference>
<evidence type="ECO:0000256" key="1">
    <source>
        <dbReference type="SAM" id="SignalP"/>
    </source>
</evidence>
<name>A0ABT9E0Z4_9PROT</name>
<dbReference type="InterPro" id="IPR006311">
    <property type="entry name" value="TAT_signal"/>
</dbReference>
<keyword evidence="3" id="KW-1185">Reference proteome</keyword>
<gene>
    <name evidence="2" type="ORF">Q7A36_15800</name>
</gene>
<sequence length="131" mass="13864">MTVPPVSKRAALFASAVLAAGLLLGGGEAAAQLKSYDSSKPSFWQNPPPDWFLGDETEAQKGLAPPVGPATPTPLNELNDNLKKIKLPPGFKIEVYAHGIPEARQMAWGDNGTLFVGSFGATNVYAVTERN</sequence>
<accession>A0ABT9E0Z4</accession>
<organism evidence="2 3">
    <name type="scientific">Paracraurococcus lichenis</name>
    <dbReference type="NCBI Taxonomy" id="3064888"/>
    <lineage>
        <taxon>Bacteria</taxon>
        <taxon>Pseudomonadati</taxon>
        <taxon>Pseudomonadota</taxon>
        <taxon>Alphaproteobacteria</taxon>
        <taxon>Acetobacterales</taxon>
        <taxon>Roseomonadaceae</taxon>
        <taxon>Paracraurococcus</taxon>
    </lineage>
</organism>
<dbReference type="PROSITE" id="PS51318">
    <property type="entry name" value="TAT"/>
    <property type="match status" value="1"/>
</dbReference>